<evidence type="ECO:0000256" key="1">
    <source>
        <dbReference type="ARBA" id="ARBA00022649"/>
    </source>
</evidence>
<keyword evidence="1" id="KW-1277">Toxin-antitoxin system</keyword>
<dbReference type="NCBIfam" id="TIGR02385">
    <property type="entry name" value="RelE_StbE"/>
    <property type="match status" value="1"/>
</dbReference>
<dbReference type="Gene3D" id="3.30.2310.20">
    <property type="entry name" value="RelE-like"/>
    <property type="match status" value="1"/>
</dbReference>
<evidence type="ECO:0000313" key="2">
    <source>
        <dbReference type="EMBL" id="MBS3061748.1"/>
    </source>
</evidence>
<dbReference type="EMBL" id="JAGVWC010000010">
    <property type="protein sequence ID" value="MBS3061748.1"/>
    <property type="molecule type" value="Genomic_DNA"/>
</dbReference>
<comment type="caution">
    <text evidence="2">The sequence shown here is derived from an EMBL/GenBank/DDBJ whole genome shotgun (WGS) entry which is preliminary data.</text>
</comment>
<gene>
    <name evidence="2" type="ORF">J4215_04155</name>
</gene>
<protein>
    <submittedName>
        <fullName evidence="2">Type II toxin-antitoxin system mRNA interferase toxin, RelE/StbE family</fullName>
    </submittedName>
</protein>
<dbReference type="Pfam" id="PF15781">
    <property type="entry name" value="ParE-like_toxin"/>
    <property type="match status" value="1"/>
</dbReference>
<dbReference type="AlphaFoldDB" id="A0A8T4L340"/>
<dbReference type="SUPFAM" id="SSF143011">
    <property type="entry name" value="RelE-like"/>
    <property type="match status" value="1"/>
</dbReference>
<accession>A0A8T4L340</accession>
<organism evidence="2 3">
    <name type="scientific">Candidatus Iainarchaeum sp</name>
    <dbReference type="NCBI Taxonomy" id="3101447"/>
    <lineage>
        <taxon>Archaea</taxon>
        <taxon>Candidatus Iainarchaeota</taxon>
        <taxon>Candidatus Iainarchaeia</taxon>
        <taxon>Candidatus Iainarchaeales</taxon>
        <taxon>Candidatus Iainarchaeaceae</taxon>
        <taxon>Candidatus Iainarchaeum</taxon>
    </lineage>
</organism>
<reference evidence="2" key="2">
    <citation type="submission" date="2021-05" db="EMBL/GenBank/DDBJ databases">
        <title>Protein family content uncovers lineage relationships and bacterial pathway maintenance mechanisms in DPANN archaea.</title>
        <authorList>
            <person name="Castelle C.J."/>
            <person name="Meheust R."/>
            <person name="Jaffe A.L."/>
            <person name="Seitz K."/>
            <person name="Gong X."/>
            <person name="Baker B.J."/>
            <person name="Banfield J.F."/>
        </authorList>
    </citation>
    <scope>NUCLEOTIDE SEQUENCE</scope>
    <source>
        <strain evidence="2">RIFCSPLOWO2_01_FULL_AR10_48_17</strain>
    </source>
</reference>
<evidence type="ECO:0000313" key="3">
    <source>
        <dbReference type="Proteomes" id="UP000675968"/>
    </source>
</evidence>
<dbReference type="InterPro" id="IPR007712">
    <property type="entry name" value="RelE/ParE_toxin"/>
</dbReference>
<dbReference type="InterPro" id="IPR035093">
    <property type="entry name" value="RelE/ParE_toxin_dom_sf"/>
</dbReference>
<dbReference type="InterPro" id="IPR031552">
    <property type="entry name" value="ParE-like_toxin"/>
</dbReference>
<sequence length="90" mass="10818">MYRLIVLPVVDRIFKKLAKKDPNQLRAVDKKIKQILQNPPLGKPLHFPLQNMRRAHIQKSFVLLYDIQEKEKTITIRDYDHHDNVYKNKN</sequence>
<name>A0A8T4L340_9ARCH</name>
<proteinExistence type="predicted"/>
<dbReference type="Proteomes" id="UP000675968">
    <property type="component" value="Unassembled WGS sequence"/>
</dbReference>
<reference evidence="2" key="1">
    <citation type="submission" date="2021-03" db="EMBL/GenBank/DDBJ databases">
        <authorList>
            <person name="Jaffe A."/>
        </authorList>
    </citation>
    <scope>NUCLEOTIDE SEQUENCE</scope>
    <source>
        <strain evidence="2">RIFCSPLOWO2_01_FULL_AR10_48_17</strain>
    </source>
</reference>